<reference evidence="6 7" key="1">
    <citation type="submission" date="2019-07" db="EMBL/GenBank/DDBJ databases">
        <title>Pseudomonas mangiferae sp. nov., isolated from bark of mango tree in Thailand.</title>
        <authorList>
            <person name="Srisuk N."/>
            <person name="Anurat P."/>
        </authorList>
    </citation>
    <scope>NUCLEOTIDE SEQUENCE [LARGE SCALE GENOMIC DNA]</scope>
    <source>
        <strain evidence="6 7">DMKU_BBB3-04</strain>
    </source>
</reference>
<dbReference type="InterPro" id="IPR028081">
    <property type="entry name" value="Leu-bd"/>
</dbReference>
<name>A0A553GXD6_9PSED</name>
<dbReference type="PANTHER" id="PTHR30483">
    <property type="entry name" value="LEUCINE-SPECIFIC-BINDING PROTEIN"/>
    <property type="match status" value="1"/>
</dbReference>
<dbReference type="OrthoDB" id="9147078at2"/>
<organism evidence="6 7">
    <name type="scientific">Pseudomonas mangiferae</name>
    <dbReference type="NCBI Taxonomy" id="2593654"/>
    <lineage>
        <taxon>Bacteria</taxon>
        <taxon>Pseudomonadati</taxon>
        <taxon>Pseudomonadota</taxon>
        <taxon>Gammaproteobacteria</taxon>
        <taxon>Pseudomonadales</taxon>
        <taxon>Pseudomonadaceae</taxon>
        <taxon>Pseudomonas</taxon>
    </lineage>
</organism>
<dbReference type="InterPro" id="IPR000709">
    <property type="entry name" value="Leu_Ile_Val-bd"/>
</dbReference>
<dbReference type="InterPro" id="IPR051010">
    <property type="entry name" value="BCAA_transport"/>
</dbReference>
<dbReference type="AlphaFoldDB" id="A0A553GXD6"/>
<dbReference type="InterPro" id="IPR028082">
    <property type="entry name" value="Peripla_BP_I"/>
</dbReference>
<keyword evidence="3" id="KW-0732">Signal</keyword>
<accession>A0A553GXD6</accession>
<evidence type="ECO:0000313" key="7">
    <source>
        <dbReference type="Proteomes" id="UP000315235"/>
    </source>
</evidence>
<evidence type="ECO:0000256" key="3">
    <source>
        <dbReference type="ARBA" id="ARBA00022729"/>
    </source>
</evidence>
<dbReference type="GO" id="GO:0006865">
    <property type="term" value="P:amino acid transport"/>
    <property type="evidence" value="ECO:0007669"/>
    <property type="project" value="UniProtKB-KW"/>
</dbReference>
<dbReference type="SUPFAM" id="SSF53822">
    <property type="entry name" value="Periplasmic binding protein-like I"/>
    <property type="match status" value="1"/>
</dbReference>
<dbReference type="Proteomes" id="UP000315235">
    <property type="component" value="Unassembled WGS sequence"/>
</dbReference>
<dbReference type="Gene3D" id="3.40.50.2300">
    <property type="match status" value="2"/>
</dbReference>
<evidence type="ECO:0000256" key="4">
    <source>
        <dbReference type="ARBA" id="ARBA00022970"/>
    </source>
</evidence>
<evidence type="ECO:0000259" key="5">
    <source>
        <dbReference type="Pfam" id="PF13458"/>
    </source>
</evidence>
<proteinExistence type="inferred from homology"/>
<keyword evidence="7" id="KW-1185">Reference proteome</keyword>
<dbReference type="PRINTS" id="PR00337">
    <property type="entry name" value="LEUILEVALBP"/>
</dbReference>
<keyword evidence="4" id="KW-0029">Amino-acid transport</keyword>
<evidence type="ECO:0000313" key="6">
    <source>
        <dbReference type="EMBL" id="TRX74168.1"/>
    </source>
</evidence>
<evidence type="ECO:0000256" key="1">
    <source>
        <dbReference type="ARBA" id="ARBA00010062"/>
    </source>
</evidence>
<dbReference type="Pfam" id="PF13458">
    <property type="entry name" value="Peripla_BP_6"/>
    <property type="match status" value="1"/>
</dbReference>
<sequence>MNNPIDLRSRAAHPHGETRRRPAWPFAALVLAGAVLAQPAWAKDAIKVCFVDDRSGAAADTGIQSYNGFQLALAEVNAAGGIAGHPVEAVAYDGKTDPQLTATFASRCAEDDGALAIVGGNPAAPAAAMIPIATEYEIPYLMLSAGTDNLTDAPAPFHFRVGPRNSQDANAIAGLVSTQGFKRVAIINNSLPFGTDSAHAALAALKAKNIEVVAQQTYDINATDLAPQVSTLRNAKPDVVLVFPYAADGARVLRTLQQLGMQTPRIVARSALLSTLRDLAGAASDGVLIPNTVDIHRDDVKRLFEAYKARFGAEQPTMYPVLGYDAAKLVFKALAEPKVLAALDDGELAAARVALRDAIVANGHYAGLQGRTGATYQFSESQRHGPPDDNWFVFVQVTGNGKQLVDADLAAFTPTP</sequence>
<keyword evidence="2" id="KW-0813">Transport</keyword>
<protein>
    <submittedName>
        <fullName evidence="6">Amino acid ABC transporter substrate-binding protein</fullName>
    </submittedName>
</protein>
<feature type="domain" description="Leucine-binding protein" evidence="5">
    <location>
        <begin position="46"/>
        <end position="372"/>
    </location>
</feature>
<comment type="similarity">
    <text evidence="1">Belongs to the leucine-binding protein family.</text>
</comment>
<dbReference type="PANTHER" id="PTHR30483:SF6">
    <property type="entry name" value="PERIPLASMIC BINDING PROTEIN OF ABC TRANSPORTER FOR NATURAL AMINO ACIDS"/>
    <property type="match status" value="1"/>
</dbReference>
<gene>
    <name evidence="6" type="ORF">FM069_13620</name>
</gene>
<evidence type="ECO:0000256" key="2">
    <source>
        <dbReference type="ARBA" id="ARBA00022448"/>
    </source>
</evidence>
<dbReference type="EMBL" id="VJOY01000009">
    <property type="protein sequence ID" value="TRX74168.1"/>
    <property type="molecule type" value="Genomic_DNA"/>
</dbReference>
<dbReference type="RefSeq" id="WP_143488906.1">
    <property type="nucleotide sequence ID" value="NZ_VJOY01000009.1"/>
</dbReference>
<comment type="caution">
    <text evidence="6">The sequence shown here is derived from an EMBL/GenBank/DDBJ whole genome shotgun (WGS) entry which is preliminary data.</text>
</comment>